<dbReference type="PANTHER" id="PTHR30448">
    <property type="entry name" value="RNASE ADAPTER PROTEIN RAPZ"/>
    <property type="match status" value="1"/>
</dbReference>
<reference evidence="8 9" key="1">
    <citation type="journal article" date="2013" name="ISME J.">
        <title>A metabolic model for members of the genus Tetrasphaera involved in enhanced biological phosphorus removal.</title>
        <authorList>
            <person name="Kristiansen R."/>
            <person name="Nguyen H.T.T."/>
            <person name="Saunders A.M."/>
            <person name="Nielsen J.L."/>
            <person name="Wimmer R."/>
            <person name="Le V.Q."/>
            <person name="McIlroy S.J."/>
            <person name="Petrovski S."/>
            <person name="Seviour R.J."/>
            <person name="Calteau A."/>
            <person name="Nielsen K.L."/>
            <person name="Nielsen P.H."/>
        </authorList>
    </citation>
    <scope>NUCLEOTIDE SEQUENCE [LARGE SCALE GENOMIC DNA]</scope>
    <source>
        <strain evidence="8 9">T1-X7</strain>
    </source>
</reference>
<dbReference type="InterPro" id="IPR053930">
    <property type="entry name" value="RapZ-like_N"/>
</dbReference>
<dbReference type="GO" id="GO:0005524">
    <property type="term" value="F:ATP binding"/>
    <property type="evidence" value="ECO:0007669"/>
    <property type="project" value="UniProtKB-UniRule"/>
</dbReference>
<keyword evidence="1 4" id="KW-0547">Nucleotide-binding</keyword>
<feature type="binding site" evidence="4">
    <location>
        <begin position="53"/>
        <end position="60"/>
    </location>
    <ligand>
        <name>ATP</name>
        <dbReference type="ChEBI" id="CHEBI:30616"/>
    </ligand>
</feature>
<evidence type="ECO:0000259" key="7">
    <source>
        <dbReference type="Pfam" id="PF22740"/>
    </source>
</evidence>
<dbReference type="RefSeq" id="WP_083454372.1">
    <property type="nucleotide sequence ID" value="NZ_HF570958.1"/>
</dbReference>
<keyword evidence="3 4" id="KW-0342">GTP-binding</keyword>
<dbReference type="Pfam" id="PF22740">
    <property type="entry name" value="PapZ_C"/>
    <property type="match status" value="1"/>
</dbReference>
<dbReference type="Proteomes" id="UP000035721">
    <property type="component" value="Unassembled WGS sequence"/>
</dbReference>
<dbReference type="SUPFAM" id="SSF52540">
    <property type="entry name" value="P-loop containing nucleoside triphosphate hydrolases"/>
    <property type="match status" value="1"/>
</dbReference>
<feature type="region of interest" description="Disordered" evidence="5">
    <location>
        <begin position="1"/>
        <end position="46"/>
    </location>
</feature>
<dbReference type="Pfam" id="PF03668">
    <property type="entry name" value="RapZ-like_N"/>
    <property type="match status" value="1"/>
</dbReference>
<evidence type="ECO:0000256" key="4">
    <source>
        <dbReference type="HAMAP-Rule" id="MF_00636"/>
    </source>
</evidence>
<dbReference type="PANTHER" id="PTHR30448:SF0">
    <property type="entry name" value="RNASE ADAPTER PROTEIN RAPZ"/>
    <property type="match status" value="1"/>
</dbReference>
<dbReference type="AlphaFoldDB" id="A0A077LTH5"/>
<comment type="caution">
    <text evidence="8">The sequence shown here is derived from an EMBL/GenBank/DDBJ whole genome shotgun (WGS) entry which is preliminary data.</text>
</comment>
<dbReference type="NCBIfam" id="NF003828">
    <property type="entry name" value="PRK05416.1"/>
    <property type="match status" value="1"/>
</dbReference>
<dbReference type="Gene3D" id="3.40.50.300">
    <property type="entry name" value="P-loop containing nucleotide triphosphate hydrolases"/>
    <property type="match status" value="1"/>
</dbReference>
<evidence type="ECO:0000256" key="1">
    <source>
        <dbReference type="ARBA" id="ARBA00022741"/>
    </source>
</evidence>
<dbReference type="GO" id="GO:0005525">
    <property type="term" value="F:GTP binding"/>
    <property type="evidence" value="ECO:0007669"/>
    <property type="project" value="UniProtKB-UniRule"/>
</dbReference>
<organism evidence="8 9">
    <name type="scientific">Nostocoides japonicum T1-X7</name>
    <dbReference type="NCBI Taxonomy" id="1194083"/>
    <lineage>
        <taxon>Bacteria</taxon>
        <taxon>Bacillati</taxon>
        <taxon>Actinomycetota</taxon>
        <taxon>Actinomycetes</taxon>
        <taxon>Micrococcales</taxon>
        <taxon>Intrasporangiaceae</taxon>
        <taxon>Nostocoides</taxon>
    </lineage>
</organism>
<dbReference type="InterPro" id="IPR053931">
    <property type="entry name" value="RapZ_C"/>
</dbReference>
<keyword evidence="8" id="KW-0808">Transferase</keyword>
<dbReference type="PIRSF" id="PIRSF005052">
    <property type="entry name" value="P-loopkin"/>
    <property type="match status" value="1"/>
</dbReference>
<dbReference type="GO" id="GO:0016301">
    <property type="term" value="F:kinase activity"/>
    <property type="evidence" value="ECO:0007669"/>
    <property type="project" value="UniProtKB-KW"/>
</dbReference>
<dbReference type="InterPro" id="IPR027417">
    <property type="entry name" value="P-loop_NTPase"/>
</dbReference>
<dbReference type="EMBL" id="CAJB01000035">
    <property type="protein sequence ID" value="CCH76516.1"/>
    <property type="molecule type" value="Genomic_DNA"/>
</dbReference>
<keyword evidence="9" id="KW-1185">Reference proteome</keyword>
<accession>A0A077LTH5</accession>
<evidence type="ECO:0000256" key="2">
    <source>
        <dbReference type="ARBA" id="ARBA00022840"/>
    </source>
</evidence>
<sequence length="332" mass="35124">MTDEGATSPDAARAGGPPGSGGPAGSDASSGPPGPAGSGDGERPPREFVILTGMSGAGRSTVAKVLEDTGWFVVDNLPPQLLAPMAELAVSGGDGTSEPLRIMAVVDVRSGGFFDQLSQATEGLAAQGWEPTVVFLDATDEALVRRFESVRRPHPLQGDGRLLDGIATERERLADLRAEADVVVDTSGFNIHQLAQKVRPMFPGSSGPALRLALMSFGFKYGVPLDADFVLDLRFLPNPFWIPELRPLTGQDEAVADFVFSQPGATEFVDRVVALMEPVTEGYRREGRRYATVAVGCTGGKHRSVAMADRLAAALVAPTVETFVVHRDLGRE</sequence>
<feature type="domain" description="RapZ C-terminal" evidence="7">
    <location>
        <begin position="211"/>
        <end position="329"/>
    </location>
</feature>
<name>A0A077LTH5_9MICO</name>
<keyword evidence="2 4" id="KW-0067">ATP-binding</keyword>
<dbReference type="STRING" id="1194083.BN12_130055"/>
<proteinExistence type="inferred from homology"/>
<evidence type="ECO:0000313" key="8">
    <source>
        <dbReference type="EMBL" id="CCH76516.1"/>
    </source>
</evidence>
<dbReference type="PRINTS" id="PR01100">
    <property type="entry name" value="SHIKIMTKNASE"/>
</dbReference>
<dbReference type="InterPro" id="IPR005337">
    <property type="entry name" value="RapZ-like"/>
</dbReference>
<protein>
    <submittedName>
        <fullName evidence="8">Putative ATPase/kinase</fullName>
    </submittedName>
</protein>
<feature type="binding site" evidence="4">
    <location>
        <begin position="107"/>
        <end position="110"/>
    </location>
    <ligand>
        <name>GTP</name>
        <dbReference type="ChEBI" id="CHEBI:37565"/>
    </ligand>
</feature>
<evidence type="ECO:0000256" key="3">
    <source>
        <dbReference type="ARBA" id="ARBA00023134"/>
    </source>
</evidence>
<evidence type="ECO:0000313" key="9">
    <source>
        <dbReference type="Proteomes" id="UP000035721"/>
    </source>
</evidence>
<keyword evidence="8" id="KW-0418">Kinase</keyword>
<evidence type="ECO:0000256" key="5">
    <source>
        <dbReference type="SAM" id="MobiDB-lite"/>
    </source>
</evidence>
<gene>
    <name evidence="8" type="primary">yvcJ</name>
    <name evidence="8" type="ORF">BN12_130055</name>
</gene>
<dbReference type="HAMAP" id="MF_00636">
    <property type="entry name" value="RapZ_like"/>
    <property type="match status" value="1"/>
</dbReference>
<dbReference type="OrthoDB" id="9784461at2"/>
<evidence type="ECO:0000259" key="6">
    <source>
        <dbReference type="Pfam" id="PF03668"/>
    </source>
</evidence>
<feature type="domain" description="RapZ-like N-terminal" evidence="6">
    <location>
        <begin position="47"/>
        <end position="204"/>
    </location>
</feature>